<dbReference type="EMBL" id="JMIH01000028">
    <property type="protein sequence ID" value="KEO72149.1"/>
    <property type="molecule type" value="Genomic_DNA"/>
</dbReference>
<dbReference type="Proteomes" id="UP000027821">
    <property type="component" value="Unassembled WGS sequence"/>
</dbReference>
<protein>
    <submittedName>
        <fullName evidence="1">Twin-arginine translocation pathway signal</fullName>
    </submittedName>
</protein>
<proteinExistence type="predicted"/>
<evidence type="ECO:0000313" key="2">
    <source>
        <dbReference type="Proteomes" id="UP000027821"/>
    </source>
</evidence>
<dbReference type="AlphaFoldDB" id="A0A074KTD9"/>
<dbReference type="InterPro" id="IPR027056">
    <property type="entry name" value="Gluconate_2DH_su3"/>
</dbReference>
<dbReference type="RefSeq" id="WP_035078455.1">
    <property type="nucleotide sequence ID" value="NZ_JMIH01000028.1"/>
</dbReference>
<organism evidence="1 2">
    <name type="scientific">Anditalea andensis</name>
    <dbReference type="NCBI Taxonomy" id="1048983"/>
    <lineage>
        <taxon>Bacteria</taxon>
        <taxon>Pseudomonadati</taxon>
        <taxon>Bacteroidota</taxon>
        <taxon>Cytophagia</taxon>
        <taxon>Cytophagales</taxon>
        <taxon>Cytophagaceae</taxon>
        <taxon>Anditalea</taxon>
    </lineage>
</organism>
<accession>A0A074KTD9</accession>
<name>A0A074KTD9_9BACT</name>
<dbReference type="STRING" id="1048983.EL17_19770"/>
<dbReference type="eggNOG" id="ENOG50309X8">
    <property type="taxonomic scope" value="Bacteria"/>
</dbReference>
<reference evidence="1 2" key="1">
    <citation type="submission" date="2014-04" db="EMBL/GenBank/DDBJ databases">
        <title>Characterization and application of a salt tolerant electro-active bacterium.</title>
        <authorList>
            <person name="Yang L."/>
            <person name="Wei S."/>
            <person name="Tay Q.X.M."/>
        </authorList>
    </citation>
    <scope>NUCLEOTIDE SEQUENCE [LARGE SCALE GENOMIC DNA]</scope>
    <source>
        <strain evidence="1 2">LY1</strain>
    </source>
</reference>
<dbReference type="OrthoDB" id="6385145at2"/>
<comment type="caution">
    <text evidence="1">The sequence shown here is derived from an EMBL/GenBank/DDBJ whole genome shotgun (WGS) entry which is preliminary data.</text>
</comment>
<dbReference type="Pfam" id="PF13618">
    <property type="entry name" value="Gluconate_2-dh3"/>
    <property type="match status" value="1"/>
</dbReference>
<sequence>MNRREALRNLAIITGGIILVPSCNFSQEEVLVAYDNLSIKPSQAELLASIADTIIPATDTKGAADISVQDFILVMVNDCMEQDAQETFTQGLNDFESFSKNAGGKAFLKQERGTRERVITQGMSLEDEDNLHISEFLQITKRMTIQGFMASEYMMTEVRPYSLIPGTYNGEVLISNIDKESING</sequence>
<gene>
    <name evidence="1" type="ORF">EL17_19770</name>
</gene>
<keyword evidence="2" id="KW-1185">Reference proteome</keyword>
<evidence type="ECO:0000313" key="1">
    <source>
        <dbReference type="EMBL" id="KEO72149.1"/>
    </source>
</evidence>